<reference evidence="3 4" key="1">
    <citation type="submission" date="2016-08" db="EMBL/GenBank/DDBJ databases">
        <authorList>
            <person name="Seilhamer J.J."/>
        </authorList>
    </citation>
    <scope>NUCLEOTIDE SEQUENCE [LARGE SCALE GENOMIC DNA]</scope>
    <source>
        <strain evidence="3 4">CFBP4641</strain>
    </source>
</reference>
<evidence type="ECO:0000256" key="2">
    <source>
        <dbReference type="SAM" id="SignalP"/>
    </source>
</evidence>
<gene>
    <name evidence="3" type="ORF">XsacCFBP4641_10245</name>
</gene>
<protein>
    <recommendedName>
        <fullName evidence="5">Lipoprotein</fullName>
    </recommendedName>
</protein>
<evidence type="ECO:0008006" key="5">
    <source>
        <dbReference type="Google" id="ProtNLM"/>
    </source>
</evidence>
<dbReference type="AlphaFoldDB" id="A0A2P5Z481"/>
<keyword evidence="2" id="KW-0732">Signal</keyword>
<dbReference type="PROSITE" id="PS51257">
    <property type="entry name" value="PROKAR_LIPOPROTEIN"/>
    <property type="match status" value="1"/>
</dbReference>
<feature type="chain" id="PRO_5015176541" description="Lipoprotein" evidence="2">
    <location>
        <begin position="20"/>
        <end position="158"/>
    </location>
</feature>
<evidence type="ECO:0000313" key="3">
    <source>
        <dbReference type="EMBL" id="PPU82540.1"/>
    </source>
</evidence>
<feature type="signal peptide" evidence="2">
    <location>
        <begin position="1"/>
        <end position="19"/>
    </location>
</feature>
<proteinExistence type="predicted"/>
<dbReference type="EMBL" id="MDEK01000008">
    <property type="protein sequence ID" value="PPU82540.1"/>
    <property type="molecule type" value="Genomic_DNA"/>
</dbReference>
<evidence type="ECO:0000313" key="4">
    <source>
        <dbReference type="Proteomes" id="UP000247346"/>
    </source>
</evidence>
<dbReference type="OrthoDB" id="9156239at2"/>
<evidence type="ECO:0000256" key="1">
    <source>
        <dbReference type="SAM" id="MobiDB-lite"/>
    </source>
</evidence>
<comment type="caution">
    <text evidence="3">The sequence shown here is derived from an EMBL/GenBank/DDBJ whole genome shotgun (WGS) entry which is preliminary data.</text>
</comment>
<organism evidence="3 4">
    <name type="scientific">Xanthomonas sacchari</name>
    <dbReference type="NCBI Taxonomy" id="56458"/>
    <lineage>
        <taxon>Bacteria</taxon>
        <taxon>Pseudomonadati</taxon>
        <taxon>Pseudomonadota</taxon>
        <taxon>Gammaproteobacteria</taxon>
        <taxon>Lysobacterales</taxon>
        <taxon>Lysobacteraceae</taxon>
        <taxon>Xanthomonas</taxon>
    </lineage>
</organism>
<accession>A0A2P5Z481</accession>
<feature type="region of interest" description="Disordered" evidence="1">
    <location>
        <begin position="135"/>
        <end position="158"/>
    </location>
</feature>
<sequence>MKIRPLLPLALLLSLAGCASSSKVMVGAARPPIDPALVQIYSAPPPGAVDIAQLEASSAAGFGTQGQTDAAVDRLKRDAAKLGANGVVLMGVGSQRSGGGLSVGAGSYGGHVGGGLGIGIPTTQKRAAGMAIWVPPGAPAPAAPQPVPPPGAAPPREP</sequence>
<dbReference type="Proteomes" id="UP000247346">
    <property type="component" value="Unassembled WGS sequence"/>
</dbReference>
<name>A0A2P5Z481_9XANT</name>
<feature type="compositionally biased region" description="Pro residues" evidence="1">
    <location>
        <begin position="136"/>
        <end position="158"/>
    </location>
</feature>
<dbReference type="RefSeq" id="WP_010340625.1">
    <property type="nucleotide sequence ID" value="NZ_CP132343.1"/>
</dbReference>
<dbReference type="GeneID" id="93880944"/>